<sequence>MLGIYATSFLRYYGCEVVIVVDVRSDRLEMAKNFGATHTFNLTEVSTNHINDELLALTNQRGVDLVVEVSGVAAAFTDSLDWLRIGGHYLTLGYVYPHAKTIVPMDKIVRKCLTIYGSHNYHPRFLGDAIEFVRETRHQYSFDLLVGNTYPLTEIDQAFRQAIQGNQIRVGLCPWE</sequence>
<dbReference type="Pfam" id="PF00107">
    <property type="entry name" value="ADH_zinc_N"/>
    <property type="match status" value="1"/>
</dbReference>
<dbReference type="Gene3D" id="3.40.50.720">
    <property type="entry name" value="NAD(P)-binding Rossmann-like Domain"/>
    <property type="match status" value="1"/>
</dbReference>
<dbReference type="Gene3D" id="3.90.180.10">
    <property type="entry name" value="Medium-chain alcohol dehydrogenases, catalytic domain"/>
    <property type="match status" value="1"/>
</dbReference>
<dbReference type="EMBL" id="UINC01148262">
    <property type="protein sequence ID" value="SVD40049.1"/>
    <property type="molecule type" value="Genomic_DNA"/>
</dbReference>
<dbReference type="PANTHER" id="PTHR43401">
    <property type="entry name" value="L-THREONINE 3-DEHYDROGENASE"/>
    <property type="match status" value="1"/>
</dbReference>
<accession>A0A382V0N8</accession>
<reference evidence="3" key="1">
    <citation type="submission" date="2018-05" db="EMBL/GenBank/DDBJ databases">
        <authorList>
            <person name="Lanie J.A."/>
            <person name="Ng W.-L."/>
            <person name="Kazmierczak K.M."/>
            <person name="Andrzejewski T.M."/>
            <person name="Davidsen T.M."/>
            <person name="Wayne K.J."/>
            <person name="Tettelin H."/>
            <person name="Glass J.I."/>
            <person name="Rusch D."/>
            <person name="Podicherti R."/>
            <person name="Tsui H.-C.T."/>
            <person name="Winkler M.E."/>
        </authorList>
    </citation>
    <scope>NUCLEOTIDE SEQUENCE</scope>
</reference>
<proteinExistence type="predicted"/>
<dbReference type="SUPFAM" id="SSF51735">
    <property type="entry name" value="NAD(P)-binding Rossmann-fold domains"/>
    <property type="match status" value="1"/>
</dbReference>
<feature type="domain" description="Alcohol dehydrogenase-like C-terminal" evidence="2">
    <location>
        <begin position="2"/>
        <end position="133"/>
    </location>
</feature>
<keyword evidence="1" id="KW-0560">Oxidoreductase</keyword>
<evidence type="ECO:0000259" key="2">
    <source>
        <dbReference type="Pfam" id="PF00107"/>
    </source>
</evidence>
<dbReference type="InterPro" id="IPR036291">
    <property type="entry name" value="NAD(P)-bd_dom_sf"/>
</dbReference>
<evidence type="ECO:0000313" key="3">
    <source>
        <dbReference type="EMBL" id="SVD40049.1"/>
    </source>
</evidence>
<name>A0A382V0N8_9ZZZZ</name>
<protein>
    <recommendedName>
        <fullName evidence="2">Alcohol dehydrogenase-like C-terminal domain-containing protein</fullName>
    </recommendedName>
</protein>
<dbReference type="InterPro" id="IPR013149">
    <property type="entry name" value="ADH-like_C"/>
</dbReference>
<gene>
    <name evidence="3" type="ORF">METZ01_LOCUS392903</name>
</gene>
<dbReference type="GO" id="GO:0016491">
    <property type="term" value="F:oxidoreductase activity"/>
    <property type="evidence" value="ECO:0007669"/>
    <property type="project" value="UniProtKB-KW"/>
</dbReference>
<evidence type="ECO:0000256" key="1">
    <source>
        <dbReference type="ARBA" id="ARBA00023002"/>
    </source>
</evidence>
<dbReference type="PANTHER" id="PTHR43401:SF2">
    <property type="entry name" value="L-THREONINE 3-DEHYDROGENASE"/>
    <property type="match status" value="1"/>
</dbReference>
<organism evidence="3">
    <name type="scientific">marine metagenome</name>
    <dbReference type="NCBI Taxonomy" id="408172"/>
    <lineage>
        <taxon>unclassified sequences</taxon>
        <taxon>metagenomes</taxon>
        <taxon>ecological metagenomes</taxon>
    </lineage>
</organism>
<dbReference type="AlphaFoldDB" id="A0A382V0N8"/>
<dbReference type="InterPro" id="IPR050129">
    <property type="entry name" value="Zn_alcohol_dh"/>
</dbReference>